<feature type="transmembrane region" description="Helical" evidence="7">
    <location>
        <begin position="89"/>
        <end position="106"/>
    </location>
</feature>
<feature type="transmembrane region" description="Helical" evidence="7">
    <location>
        <begin position="212"/>
        <end position="229"/>
    </location>
</feature>
<accession>A0A4R2GJR6</accession>
<dbReference type="EMBL" id="SLWL01000019">
    <property type="protein sequence ID" value="TCO09009.1"/>
    <property type="molecule type" value="Genomic_DNA"/>
</dbReference>
<keyword evidence="10" id="KW-1185">Reference proteome</keyword>
<dbReference type="Gene3D" id="1.20.1540.10">
    <property type="entry name" value="Rhomboid-like"/>
    <property type="match status" value="1"/>
</dbReference>
<keyword evidence="3" id="KW-0997">Cell inner membrane</keyword>
<dbReference type="InterPro" id="IPR022764">
    <property type="entry name" value="Peptidase_S54_rhomboid_dom"/>
</dbReference>
<dbReference type="GO" id="GO:0016020">
    <property type="term" value="C:membrane"/>
    <property type="evidence" value="ECO:0007669"/>
    <property type="project" value="UniProtKB-SubCell"/>
</dbReference>
<comment type="subcellular location">
    <subcellularLocation>
        <location evidence="1">Membrane</location>
        <topology evidence="1">Multi-pass membrane protein</topology>
    </subcellularLocation>
</comment>
<evidence type="ECO:0000256" key="6">
    <source>
        <dbReference type="ARBA" id="ARBA00023136"/>
    </source>
</evidence>
<keyword evidence="6 7" id="KW-0472">Membrane</keyword>
<dbReference type="PANTHER" id="PTHR43066:SF26">
    <property type="entry name" value="RHOMBOID PROTEASE GLPG"/>
    <property type="match status" value="1"/>
</dbReference>
<dbReference type="AlphaFoldDB" id="A0A4R2GJR6"/>
<comment type="caution">
    <text evidence="9">The sequence shown here is derived from an EMBL/GenBank/DDBJ whole genome shotgun (WGS) entry which is preliminary data.</text>
</comment>
<protein>
    <submittedName>
        <fullName evidence="9">Rhomboid family protein</fullName>
    </submittedName>
</protein>
<evidence type="ECO:0000259" key="8">
    <source>
        <dbReference type="Pfam" id="PF01694"/>
    </source>
</evidence>
<gene>
    <name evidence="9" type="ORF">EV666_1194</name>
</gene>
<dbReference type="GO" id="GO:0004252">
    <property type="term" value="F:serine-type endopeptidase activity"/>
    <property type="evidence" value="ECO:0007669"/>
    <property type="project" value="InterPro"/>
</dbReference>
<dbReference type="SUPFAM" id="SSF144091">
    <property type="entry name" value="Rhomboid-like"/>
    <property type="match status" value="1"/>
</dbReference>
<keyword evidence="2" id="KW-1003">Cell membrane</keyword>
<keyword evidence="4 7" id="KW-0812">Transmembrane</keyword>
<dbReference type="Proteomes" id="UP000294881">
    <property type="component" value="Unassembled WGS sequence"/>
</dbReference>
<evidence type="ECO:0000256" key="3">
    <source>
        <dbReference type="ARBA" id="ARBA00022519"/>
    </source>
</evidence>
<evidence type="ECO:0000256" key="4">
    <source>
        <dbReference type="ARBA" id="ARBA00022692"/>
    </source>
</evidence>
<evidence type="ECO:0000256" key="1">
    <source>
        <dbReference type="ARBA" id="ARBA00004141"/>
    </source>
</evidence>
<evidence type="ECO:0000256" key="5">
    <source>
        <dbReference type="ARBA" id="ARBA00022989"/>
    </source>
</evidence>
<keyword evidence="5 7" id="KW-1133">Transmembrane helix</keyword>
<evidence type="ECO:0000313" key="9">
    <source>
        <dbReference type="EMBL" id="TCO09009.1"/>
    </source>
</evidence>
<name>A0A4R2GJR6_9HYPH</name>
<evidence type="ECO:0000256" key="2">
    <source>
        <dbReference type="ARBA" id="ARBA00022475"/>
    </source>
</evidence>
<feature type="transmembrane region" description="Helical" evidence="7">
    <location>
        <begin position="235"/>
        <end position="257"/>
    </location>
</feature>
<feature type="domain" description="Peptidase S54 rhomboid" evidence="8">
    <location>
        <begin position="174"/>
        <end position="330"/>
    </location>
</feature>
<feature type="transmembrane region" description="Helical" evidence="7">
    <location>
        <begin position="186"/>
        <end position="205"/>
    </location>
</feature>
<feature type="transmembrane region" description="Helical" evidence="7">
    <location>
        <begin position="314"/>
        <end position="334"/>
    </location>
</feature>
<reference evidence="9 10" key="1">
    <citation type="submission" date="2019-03" db="EMBL/GenBank/DDBJ databases">
        <title>Genomic Encyclopedia of Type Strains, Phase IV (KMG-IV): sequencing the most valuable type-strain genomes for metagenomic binning, comparative biology and taxonomic classification.</title>
        <authorList>
            <person name="Goeker M."/>
        </authorList>
    </citation>
    <scope>NUCLEOTIDE SEQUENCE [LARGE SCALE GENOMIC DNA]</scope>
    <source>
        <strain evidence="9 10">DSM 22958</strain>
    </source>
</reference>
<organism evidence="9 10">
    <name type="scientific">Camelimonas lactis</name>
    <dbReference type="NCBI Taxonomy" id="659006"/>
    <lineage>
        <taxon>Bacteria</taxon>
        <taxon>Pseudomonadati</taxon>
        <taxon>Pseudomonadota</taxon>
        <taxon>Alphaproteobacteria</taxon>
        <taxon>Hyphomicrobiales</taxon>
        <taxon>Chelatococcaceae</taxon>
        <taxon>Camelimonas</taxon>
    </lineage>
</organism>
<proteinExistence type="predicted"/>
<feature type="transmembrane region" description="Helical" evidence="7">
    <location>
        <begin position="287"/>
        <end position="308"/>
    </location>
</feature>
<evidence type="ECO:0000313" key="10">
    <source>
        <dbReference type="Proteomes" id="UP000294881"/>
    </source>
</evidence>
<dbReference type="InterPro" id="IPR035952">
    <property type="entry name" value="Rhomboid-like_sf"/>
</dbReference>
<dbReference type="PANTHER" id="PTHR43066">
    <property type="entry name" value="RHOMBOID-RELATED PROTEIN"/>
    <property type="match status" value="1"/>
</dbReference>
<dbReference type="Pfam" id="PF01694">
    <property type="entry name" value="Rhomboid"/>
    <property type="match status" value="1"/>
</dbReference>
<evidence type="ECO:0000256" key="7">
    <source>
        <dbReference type="SAM" id="Phobius"/>
    </source>
</evidence>
<sequence>MAAVLRGGQAAGAPQGCGAPGGQAFTRGRCFLAAAAAERTTNVAGLARLEVECVSGCLRESWAAPHGRVMSNPSQRRQPDSPRPGREPIFNAPAVVAALIGVFLLVHGFRELVNDDFIWLYQLAFVPARVTWWLQPDDFMQRLAASLQGLPPDAAAGQLALGRLIVASGSLAPWSVITHAFLHGSWTHVILNSVWLLAFGAPLANRFGAARFTIFFFICAAGGALAHYLSGPMEVIPMIGASGAISGCMGAAVRFAFNVRGGLFGGPASVHLARADSLVDTFRNRRAMMFAGAWFVTNILFGVLARPLGVSESIVAWQAHIGGFLTGMLLFGLFDPHPAGSSASEWMRDTD</sequence>